<accession>A0A8S5M2E5</accession>
<evidence type="ECO:0000256" key="1">
    <source>
        <dbReference type="SAM" id="MobiDB-lite"/>
    </source>
</evidence>
<sequence length="92" mass="10511">MLQEMKLEDALKKFLQGRKVLVMYDETLEADKLAFTVEPLEEMLKRNRFLVEVPAVENPDFKETVHQMAASEKLPPPRACSGRTRGSAYGNQ</sequence>
<organism evidence="2">
    <name type="scientific">Siphoviridae sp. ctrfD19</name>
    <dbReference type="NCBI Taxonomy" id="2826478"/>
    <lineage>
        <taxon>Viruses</taxon>
        <taxon>Duplodnaviria</taxon>
        <taxon>Heunggongvirae</taxon>
        <taxon>Uroviricota</taxon>
        <taxon>Caudoviricetes</taxon>
    </lineage>
</organism>
<dbReference type="EMBL" id="BK014797">
    <property type="protein sequence ID" value="DAD76235.1"/>
    <property type="molecule type" value="Genomic_DNA"/>
</dbReference>
<reference evidence="2" key="1">
    <citation type="journal article" date="2021" name="Proc. Natl. Acad. Sci. U.S.A.">
        <title>A Catalog of Tens of Thousands of Viruses from Human Metagenomes Reveals Hidden Associations with Chronic Diseases.</title>
        <authorList>
            <person name="Tisza M.J."/>
            <person name="Buck C.B."/>
        </authorList>
    </citation>
    <scope>NUCLEOTIDE SEQUENCE</scope>
    <source>
        <strain evidence="2">CtrfD19</strain>
    </source>
</reference>
<protein>
    <submittedName>
        <fullName evidence="2">Uncharacterized protein</fullName>
    </submittedName>
</protein>
<proteinExistence type="predicted"/>
<feature type="region of interest" description="Disordered" evidence="1">
    <location>
        <begin position="68"/>
        <end position="92"/>
    </location>
</feature>
<name>A0A8S5M2E5_9CAUD</name>
<evidence type="ECO:0000313" key="2">
    <source>
        <dbReference type="EMBL" id="DAD76235.1"/>
    </source>
</evidence>